<sequence length="68" mass="7650">SQAYARELPESPHLLAVRVNSARPRGPFWMLARPGGNQYDSENMHLKDHIADDLNEIAPNNKLAVLNE</sequence>
<dbReference type="EMBL" id="CAJVQC010015168">
    <property type="protein sequence ID" value="CAG8664394.1"/>
    <property type="molecule type" value="Genomic_DNA"/>
</dbReference>
<comment type="caution">
    <text evidence="1">The sequence shown here is derived from an EMBL/GenBank/DDBJ whole genome shotgun (WGS) entry which is preliminary data.</text>
</comment>
<gene>
    <name evidence="1" type="ORF">RPERSI_LOCUS8406</name>
</gene>
<evidence type="ECO:0000313" key="1">
    <source>
        <dbReference type="EMBL" id="CAG8664394.1"/>
    </source>
</evidence>
<accession>A0ACA9NMA4</accession>
<evidence type="ECO:0000313" key="2">
    <source>
        <dbReference type="Proteomes" id="UP000789920"/>
    </source>
</evidence>
<feature type="non-terminal residue" evidence="1">
    <location>
        <position position="68"/>
    </location>
</feature>
<organism evidence="1 2">
    <name type="scientific">Racocetra persica</name>
    <dbReference type="NCBI Taxonomy" id="160502"/>
    <lineage>
        <taxon>Eukaryota</taxon>
        <taxon>Fungi</taxon>
        <taxon>Fungi incertae sedis</taxon>
        <taxon>Mucoromycota</taxon>
        <taxon>Glomeromycotina</taxon>
        <taxon>Glomeromycetes</taxon>
        <taxon>Diversisporales</taxon>
        <taxon>Gigasporaceae</taxon>
        <taxon>Racocetra</taxon>
    </lineage>
</organism>
<protein>
    <submittedName>
        <fullName evidence="1">22708_t:CDS:1</fullName>
    </submittedName>
</protein>
<proteinExistence type="predicted"/>
<name>A0ACA9NMA4_9GLOM</name>
<dbReference type="Proteomes" id="UP000789920">
    <property type="component" value="Unassembled WGS sequence"/>
</dbReference>
<reference evidence="1" key="1">
    <citation type="submission" date="2021-06" db="EMBL/GenBank/DDBJ databases">
        <authorList>
            <person name="Kallberg Y."/>
            <person name="Tangrot J."/>
            <person name="Rosling A."/>
        </authorList>
    </citation>
    <scope>NUCLEOTIDE SEQUENCE</scope>
    <source>
        <strain evidence="1">MA461A</strain>
    </source>
</reference>
<feature type="non-terminal residue" evidence="1">
    <location>
        <position position="1"/>
    </location>
</feature>
<keyword evidence="2" id="KW-1185">Reference proteome</keyword>